<dbReference type="PANTHER" id="PTHR47763:SF1">
    <property type="entry name" value="DUF659 DOMAIN-CONTAINING PROTEIN"/>
    <property type="match status" value="1"/>
</dbReference>
<dbReference type="Pfam" id="PF00092">
    <property type="entry name" value="VWA"/>
    <property type="match status" value="1"/>
</dbReference>
<dbReference type="InterPro" id="IPR036465">
    <property type="entry name" value="vWFA_dom_sf"/>
</dbReference>
<dbReference type="Proteomes" id="UP001597380">
    <property type="component" value="Unassembled WGS sequence"/>
</dbReference>
<keyword evidence="3" id="KW-0812">Transmembrane</keyword>
<keyword evidence="1" id="KW-0175">Coiled coil</keyword>
<organism evidence="5 6">
    <name type="scientific">Corallincola platygyrae</name>
    <dbReference type="NCBI Taxonomy" id="1193278"/>
    <lineage>
        <taxon>Bacteria</taxon>
        <taxon>Pseudomonadati</taxon>
        <taxon>Pseudomonadota</taxon>
        <taxon>Gammaproteobacteria</taxon>
        <taxon>Alteromonadales</taxon>
        <taxon>Psychromonadaceae</taxon>
        <taxon>Corallincola</taxon>
    </lineage>
</organism>
<feature type="domain" description="VWFA" evidence="4">
    <location>
        <begin position="117"/>
        <end position="308"/>
    </location>
</feature>
<dbReference type="PANTHER" id="PTHR47763">
    <property type="entry name" value="ALPHA-PROTEIN KINASE VWKA"/>
    <property type="match status" value="1"/>
</dbReference>
<gene>
    <name evidence="5" type="ORF">ACFSJ3_15380</name>
</gene>
<dbReference type="CDD" id="cd00198">
    <property type="entry name" value="vWFA"/>
    <property type="match status" value="1"/>
</dbReference>
<dbReference type="InterPro" id="IPR002035">
    <property type="entry name" value="VWF_A"/>
</dbReference>
<protein>
    <submittedName>
        <fullName evidence="5">VWA domain-containing protein</fullName>
    </submittedName>
</protein>
<evidence type="ECO:0000313" key="5">
    <source>
        <dbReference type="EMBL" id="MFD2097379.1"/>
    </source>
</evidence>
<comment type="caution">
    <text evidence="5">The sequence shown here is derived from an EMBL/GenBank/DDBJ whole genome shotgun (WGS) entry which is preliminary data.</text>
</comment>
<feature type="coiled-coil region" evidence="1">
    <location>
        <begin position="53"/>
        <end position="80"/>
    </location>
</feature>
<dbReference type="RefSeq" id="WP_345340542.1">
    <property type="nucleotide sequence ID" value="NZ_BAABLI010000015.1"/>
</dbReference>
<feature type="region of interest" description="Disordered" evidence="2">
    <location>
        <begin position="86"/>
        <end position="110"/>
    </location>
</feature>
<evidence type="ECO:0000259" key="4">
    <source>
        <dbReference type="PROSITE" id="PS50234"/>
    </source>
</evidence>
<evidence type="ECO:0000256" key="3">
    <source>
        <dbReference type="SAM" id="Phobius"/>
    </source>
</evidence>
<proteinExistence type="predicted"/>
<keyword evidence="3" id="KW-1133">Transmembrane helix</keyword>
<accession>A0ABW4XRB4</accession>
<feature type="compositionally biased region" description="Pro residues" evidence="2">
    <location>
        <begin position="87"/>
        <end position="106"/>
    </location>
</feature>
<dbReference type="PROSITE" id="PS50234">
    <property type="entry name" value="VWFA"/>
    <property type="match status" value="1"/>
</dbReference>
<evidence type="ECO:0000256" key="1">
    <source>
        <dbReference type="SAM" id="Coils"/>
    </source>
</evidence>
<sequence>MQRRNREINIFSMSALDLFASGMGAFILIAILLFPYFPHTGDSADTDALKQALEDANASADAQSATIEELQRQLAEALKLLAEKPEPVPVPKPAPIPKPVPEPKPVPGSKTQFPDMDLVLMLDVTGSMGKSLSALKREIVSFVSVTDKLSNSIGIGIVAYGDRQYQRPVTVHPLRRISDSPQNFNRLRQFVNSLQLRHGIGGGRNDDTPEALYAGLKQAVSSQWRPEVEQRMIVVITDATGYPEERNATLNLAKKFVSSKKSRVSVLFVTPDEPVPLDLKDLARSGKGTVVEGGTSLTAGILQAILVD</sequence>
<dbReference type="EMBL" id="JBHUHT010000017">
    <property type="protein sequence ID" value="MFD2097379.1"/>
    <property type="molecule type" value="Genomic_DNA"/>
</dbReference>
<dbReference type="SUPFAM" id="SSF53300">
    <property type="entry name" value="vWA-like"/>
    <property type="match status" value="1"/>
</dbReference>
<dbReference type="SMART" id="SM00327">
    <property type="entry name" value="VWA"/>
    <property type="match status" value="1"/>
</dbReference>
<reference evidence="6" key="1">
    <citation type="journal article" date="2019" name="Int. J. Syst. Evol. Microbiol.">
        <title>The Global Catalogue of Microorganisms (GCM) 10K type strain sequencing project: providing services to taxonomists for standard genome sequencing and annotation.</title>
        <authorList>
            <consortium name="The Broad Institute Genomics Platform"/>
            <consortium name="The Broad Institute Genome Sequencing Center for Infectious Disease"/>
            <person name="Wu L."/>
            <person name="Ma J."/>
        </authorList>
    </citation>
    <scope>NUCLEOTIDE SEQUENCE [LARGE SCALE GENOMIC DNA]</scope>
    <source>
        <strain evidence="6">CGMCC 1.10992</strain>
    </source>
</reference>
<dbReference type="InterPro" id="IPR052969">
    <property type="entry name" value="Thr-specific_kinase-like"/>
</dbReference>
<evidence type="ECO:0000313" key="6">
    <source>
        <dbReference type="Proteomes" id="UP001597380"/>
    </source>
</evidence>
<keyword evidence="3" id="KW-0472">Membrane</keyword>
<name>A0ABW4XRB4_9GAMM</name>
<keyword evidence="6" id="KW-1185">Reference proteome</keyword>
<dbReference type="Gene3D" id="3.40.50.410">
    <property type="entry name" value="von Willebrand factor, type A domain"/>
    <property type="match status" value="1"/>
</dbReference>
<feature type="transmembrane region" description="Helical" evidence="3">
    <location>
        <begin position="12"/>
        <end position="37"/>
    </location>
</feature>
<evidence type="ECO:0000256" key="2">
    <source>
        <dbReference type="SAM" id="MobiDB-lite"/>
    </source>
</evidence>